<dbReference type="InParanoid" id="A0A3N4KI65"/>
<evidence type="ECO:0000259" key="2">
    <source>
        <dbReference type="Pfam" id="PF22980"/>
    </source>
</evidence>
<feature type="compositionally biased region" description="Polar residues" evidence="1">
    <location>
        <begin position="194"/>
        <end position="210"/>
    </location>
</feature>
<reference evidence="3 4" key="1">
    <citation type="journal article" date="2018" name="Nat. Ecol. Evol.">
        <title>Pezizomycetes genomes reveal the molecular basis of ectomycorrhizal truffle lifestyle.</title>
        <authorList>
            <person name="Murat C."/>
            <person name="Payen T."/>
            <person name="Noel B."/>
            <person name="Kuo A."/>
            <person name="Morin E."/>
            <person name="Chen J."/>
            <person name="Kohler A."/>
            <person name="Krizsan K."/>
            <person name="Balestrini R."/>
            <person name="Da Silva C."/>
            <person name="Montanini B."/>
            <person name="Hainaut M."/>
            <person name="Levati E."/>
            <person name="Barry K.W."/>
            <person name="Belfiori B."/>
            <person name="Cichocki N."/>
            <person name="Clum A."/>
            <person name="Dockter R.B."/>
            <person name="Fauchery L."/>
            <person name="Guy J."/>
            <person name="Iotti M."/>
            <person name="Le Tacon F."/>
            <person name="Lindquist E.A."/>
            <person name="Lipzen A."/>
            <person name="Malagnac F."/>
            <person name="Mello A."/>
            <person name="Molinier V."/>
            <person name="Miyauchi S."/>
            <person name="Poulain J."/>
            <person name="Riccioni C."/>
            <person name="Rubini A."/>
            <person name="Sitrit Y."/>
            <person name="Splivallo R."/>
            <person name="Traeger S."/>
            <person name="Wang M."/>
            <person name="Zifcakova L."/>
            <person name="Wipf D."/>
            <person name="Zambonelli A."/>
            <person name="Paolocci F."/>
            <person name="Nowrousian M."/>
            <person name="Ottonello S."/>
            <person name="Baldrian P."/>
            <person name="Spatafora J.W."/>
            <person name="Henrissat B."/>
            <person name="Nagy L.G."/>
            <person name="Aury J.M."/>
            <person name="Wincker P."/>
            <person name="Grigoriev I.V."/>
            <person name="Bonfante P."/>
            <person name="Martin F.M."/>
        </authorList>
    </citation>
    <scope>NUCLEOTIDE SEQUENCE [LARGE SCALE GENOMIC DNA]</scope>
    <source>
        <strain evidence="3 4">CCBAS932</strain>
    </source>
</reference>
<protein>
    <recommendedName>
        <fullName evidence="2">Myb-like DNA-binding domain-containing protein</fullName>
    </recommendedName>
</protein>
<dbReference type="AlphaFoldDB" id="A0A3N4KI65"/>
<dbReference type="EMBL" id="ML119144">
    <property type="protein sequence ID" value="RPB10233.1"/>
    <property type="molecule type" value="Genomic_DNA"/>
</dbReference>
<dbReference type="Proteomes" id="UP000277580">
    <property type="component" value="Unassembled WGS sequence"/>
</dbReference>
<feature type="domain" description="Myb-like DNA-binding" evidence="2">
    <location>
        <begin position="8"/>
        <end position="53"/>
    </location>
</feature>
<dbReference type="InterPro" id="IPR054505">
    <property type="entry name" value="Myb_DNA-bind_8"/>
</dbReference>
<dbReference type="STRING" id="1392247.A0A3N4KI65"/>
<dbReference type="Pfam" id="PF22980">
    <property type="entry name" value="Myb_DNA-bind_8"/>
    <property type="match status" value="1"/>
</dbReference>
<dbReference type="OrthoDB" id="3944408at2759"/>
<proteinExistence type="predicted"/>
<feature type="region of interest" description="Disordered" evidence="1">
    <location>
        <begin position="126"/>
        <end position="349"/>
    </location>
</feature>
<accession>A0A3N4KI65</accession>
<sequence length="349" mass="38655">MPAKAPLDENVKFLYSCLIRSDYKTIDFSRVAADFAINPAAARMRWSRLKKSINPDDTRPQFASDPLPKKAKKKVPKTPKEEKEEKEEKSIKEEVKELEFEDAIEDKSTPRKAKLKAGKRIGVVVKNEQTSDVDDDMGGGVSSGDRGDDEEMLRAPGNEQPAAAAVTATASAPQIQELFKTEEQDDAGPLQIMPENTQNNTRDLQTTSFLNPPDMFPIPPATFILPPVTSLLDQIAVPEKSDEDDDDDDGWGATIIVKQEPNPDPKTPTKRKFSATLGSTSPASSVSSFSPPSPSHSSPSPSRTPRKSERTPQKWQAIVSRSRQPRSKSRKIYSEENEDEDEDDYNLAL</sequence>
<feature type="compositionally biased region" description="Basic and acidic residues" evidence="1">
    <location>
        <begin position="78"/>
        <end position="94"/>
    </location>
</feature>
<name>A0A3N4KI65_9PEZI</name>
<feature type="compositionally biased region" description="Low complexity" evidence="1">
    <location>
        <begin position="279"/>
        <end position="303"/>
    </location>
</feature>
<gene>
    <name evidence="3" type="ORF">P167DRAFT_576393</name>
</gene>
<feature type="compositionally biased region" description="Low complexity" evidence="1">
    <location>
        <begin position="162"/>
        <end position="172"/>
    </location>
</feature>
<evidence type="ECO:0000313" key="4">
    <source>
        <dbReference type="Proteomes" id="UP000277580"/>
    </source>
</evidence>
<feature type="compositionally biased region" description="Acidic residues" evidence="1">
    <location>
        <begin position="241"/>
        <end position="250"/>
    </location>
</feature>
<feature type="compositionally biased region" description="Acidic residues" evidence="1">
    <location>
        <begin position="335"/>
        <end position="349"/>
    </location>
</feature>
<keyword evidence="4" id="KW-1185">Reference proteome</keyword>
<evidence type="ECO:0000313" key="3">
    <source>
        <dbReference type="EMBL" id="RPB10233.1"/>
    </source>
</evidence>
<evidence type="ECO:0000256" key="1">
    <source>
        <dbReference type="SAM" id="MobiDB-lite"/>
    </source>
</evidence>
<feature type="region of interest" description="Disordered" evidence="1">
    <location>
        <begin position="50"/>
        <end position="94"/>
    </location>
</feature>
<organism evidence="3 4">
    <name type="scientific">Morchella conica CCBAS932</name>
    <dbReference type="NCBI Taxonomy" id="1392247"/>
    <lineage>
        <taxon>Eukaryota</taxon>
        <taxon>Fungi</taxon>
        <taxon>Dikarya</taxon>
        <taxon>Ascomycota</taxon>
        <taxon>Pezizomycotina</taxon>
        <taxon>Pezizomycetes</taxon>
        <taxon>Pezizales</taxon>
        <taxon>Morchellaceae</taxon>
        <taxon>Morchella</taxon>
    </lineage>
</organism>